<feature type="domain" description="EGF-like" evidence="2 3">
    <location>
        <begin position="296"/>
        <end position="307"/>
    </location>
</feature>
<dbReference type="GeneID" id="19946140"/>
<dbReference type="InParanoid" id="T0S373"/>
<dbReference type="PROSITE" id="PS01186">
    <property type="entry name" value="EGF_2"/>
    <property type="match status" value="2"/>
</dbReference>
<dbReference type="eggNOG" id="KOG1225">
    <property type="taxonomic scope" value="Eukaryota"/>
</dbReference>
<protein>
    <recommendedName>
        <fullName evidence="2 3">EGF-like domain-containing protein</fullName>
    </recommendedName>
</protein>
<evidence type="ECO:0000259" key="2">
    <source>
        <dbReference type="PROSITE" id="PS00022"/>
    </source>
</evidence>
<proteinExistence type="predicted"/>
<feature type="signal peptide" evidence="1">
    <location>
        <begin position="1"/>
        <end position="17"/>
    </location>
</feature>
<dbReference type="OrthoDB" id="6130531at2759"/>
<keyword evidence="1" id="KW-0732">Signal</keyword>
<evidence type="ECO:0000313" key="4">
    <source>
        <dbReference type="EMBL" id="EQC37187.1"/>
    </source>
</evidence>
<dbReference type="OMA" id="NCATKVK"/>
<organism evidence="4 5">
    <name type="scientific">Saprolegnia diclina (strain VS20)</name>
    <dbReference type="NCBI Taxonomy" id="1156394"/>
    <lineage>
        <taxon>Eukaryota</taxon>
        <taxon>Sar</taxon>
        <taxon>Stramenopiles</taxon>
        <taxon>Oomycota</taxon>
        <taxon>Saprolegniomycetes</taxon>
        <taxon>Saprolegniales</taxon>
        <taxon>Saprolegniaceae</taxon>
        <taxon>Saprolegnia</taxon>
    </lineage>
</organism>
<dbReference type="Pfam" id="PF23106">
    <property type="entry name" value="EGF_Teneurin"/>
    <property type="match status" value="1"/>
</dbReference>
<name>T0S373_SAPDV</name>
<dbReference type="EMBL" id="JH767145">
    <property type="protein sequence ID" value="EQC37187.1"/>
    <property type="molecule type" value="Genomic_DNA"/>
</dbReference>
<reference evidence="4 5" key="1">
    <citation type="submission" date="2012-04" db="EMBL/GenBank/DDBJ databases">
        <title>The Genome Sequence of Saprolegnia declina VS20.</title>
        <authorList>
            <consortium name="The Broad Institute Genome Sequencing Platform"/>
            <person name="Russ C."/>
            <person name="Nusbaum C."/>
            <person name="Tyler B."/>
            <person name="van West P."/>
            <person name="Dieguez-Uribeondo J."/>
            <person name="de Bruijn I."/>
            <person name="Tripathy S."/>
            <person name="Jiang R."/>
            <person name="Young S.K."/>
            <person name="Zeng Q."/>
            <person name="Gargeya S."/>
            <person name="Fitzgerald M."/>
            <person name="Haas B."/>
            <person name="Abouelleil A."/>
            <person name="Alvarado L."/>
            <person name="Arachchi H.M."/>
            <person name="Berlin A."/>
            <person name="Chapman S.B."/>
            <person name="Goldberg J."/>
            <person name="Griggs A."/>
            <person name="Gujja S."/>
            <person name="Hansen M."/>
            <person name="Howarth C."/>
            <person name="Imamovic A."/>
            <person name="Larimer J."/>
            <person name="McCowen C."/>
            <person name="Montmayeur A."/>
            <person name="Murphy C."/>
            <person name="Neiman D."/>
            <person name="Pearson M."/>
            <person name="Priest M."/>
            <person name="Roberts A."/>
            <person name="Saif S."/>
            <person name="Shea T."/>
            <person name="Sisk P."/>
            <person name="Sykes S."/>
            <person name="Wortman J."/>
            <person name="Nusbaum C."/>
            <person name="Birren B."/>
        </authorList>
    </citation>
    <scope>NUCLEOTIDE SEQUENCE [LARGE SCALE GENOMIC DNA]</scope>
    <source>
        <strain evidence="4 5">VS20</strain>
    </source>
</reference>
<dbReference type="VEuPathDB" id="FungiDB:SDRG_05413"/>
<dbReference type="AlphaFoldDB" id="T0S373"/>
<dbReference type="PROSITE" id="PS00022">
    <property type="entry name" value="EGF_1"/>
    <property type="match status" value="2"/>
</dbReference>
<dbReference type="InterPro" id="IPR000742">
    <property type="entry name" value="EGF"/>
</dbReference>
<sequence>MQLSAWILTLAAASVAAQSGSGSATDAPINEVTLATQPGRCNKSEDCKKGFQCISVESDITGVKLLKQCVQGVVCSGNVAGACPSFSNWKPENYRQVEPVCAFVPAPNCNSAMNAQGQVVQVRRSLKEAATAKPGNVTCYQMTYQSNDGSDPVKVNGIYRCVDKKLYVSKSYGLTYTQKQITSCSGNASTSGGVSVNLGLCNGHGSCAPTNSFSPDYKCICSTGYSINDNCFNATGNTCDTYGQCGLGNCDLASGLCKCPPGSIGNQCSLCDPTMNNNTDVTMCNGKGSCGIDGQCVCNSGYAGANCATKVKVNSTGSSTGSKTSAPSAGVATHASIALLGAATFIAAAML</sequence>
<dbReference type="Gene3D" id="2.10.25.10">
    <property type="entry name" value="Laminin"/>
    <property type="match status" value="1"/>
</dbReference>
<dbReference type="RefSeq" id="XP_008609349.1">
    <property type="nucleotide sequence ID" value="XM_008611127.1"/>
</dbReference>
<keyword evidence="5" id="KW-1185">Reference proteome</keyword>
<dbReference type="STRING" id="1156394.T0S373"/>
<feature type="domain" description="EGF-like" evidence="3">
    <location>
        <begin position="219"/>
        <end position="231"/>
    </location>
</feature>
<evidence type="ECO:0000313" key="5">
    <source>
        <dbReference type="Proteomes" id="UP000030762"/>
    </source>
</evidence>
<feature type="chain" id="PRO_5004571347" description="EGF-like domain-containing protein" evidence="1">
    <location>
        <begin position="18"/>
        <end position="351"/>
    </location>
</feature>
<accession>T0S373</accession>
<evidence type="ECO:0000259" key="3">
    <source>
        <dbReference type="PROSITE" id="PS01186"/>
    </source>
</evidence>
<dbReference type="SMART" id="SM00181">
    <property type="entry name" value="EGF"/>
    <property type="match status" value="3"/>
</dbReference>
<evidence type="ECO:0000256" key="1">
    <source>
        <dbReference type="SAM" id="SignalP"/>
    </source>
</evidence>
<gene>
    <name evidence="4" type="ORF">SDRG_05413</name>
</gene>
<feature type="domain" description="EGF-like" evidence="2">
    <location>
        <begin position="257"/>
        <end position="268"/>
    </location>
</feature>
<dbReference type="Proteomes" id="UP000030762">
    <property type="component" value="Unassembled WGS sequence"/>
</dbReference>